<dbReference type="GO" id="GO:0003723">
    <property type="term" value="F:RNA binding"/>
    <property type="evidence" value="ECO:0007669"/>
    <property type="project" value="TreeGrafter"/>
</dbReference>
<feature type="domain" description="Large ribosomal subunit protein uL2 C-terminal" evidence="7">
    <location>
        <begin position="660"/>
        <end position="765"/>
    </location>
</feature>
<evidence type="ECO:0000256" key="1">
    <source>
        <dbReference type="ARBA" id="ARBA00004173"/>
    </source>
</evidence>
<dbReference type="Pfam" id="PF00181">
    <property type="entry name" value="Ribosomal_L2_N"/>
    <property type="match status" value="1"/>
</dbReference>
<dbReference type="GO" id="GO:0032543">
    <property type="term" value="P:mitochondrial translation"/>
    <property type="evidence" value="ECO:0007669"/>
    <property type="project" value="TreeGrafter"/>
</dbReference>
<feature type="region of interest" description="Disordered" evidence="6">
    <location>
        <begin position="312"/>
        <end position="336"/>
    </location>
</feature>
<reference evidence="8" key="1">
    <citation type="journal article" date="2021" name="Front. Plant Sci.">
        <title>Chromosome-Scale Genome Assembly for Chinese Sour Jujube and Insights Into Its Genome Evolution and Domestication Signature.</title>
        <authorList>
            <person name="Shen L.-Y."/>
            <person name="Luo H."/>
            <person name="Wang X.-L."/>
            <person name="Wang X.-M."/>
            <person name="Qiu X.-J."/>
            <person name="Liu H."/>
            <person name="Zhou S.-S."/>
            <person name="Jia K.-H."/>
            <person name="Nie S."/>
            <person name="Bao Y.-T."/>
            <person name="Zhang R.-G."/>
            <person name="Yun Q.-Z."/>
            <person name="Chai Y.-H."/>
            <person name="Lu J.-Y."/>
            <person name="Li Y."/>
            <person name="Zhao S.-W."/>
            <person name="Mao J.-F."/>
            <person name="Jia S.-G."/>
            <person name="Mao Y.-M."/>
        </authorList>
    </citation>
    <scope>NUCLEOTIDE SEQUENCE</scope>
    <source>
        <strain evidence="8">AT0</strain>
        <tissue evidence="8">Leaf</tissue>
    </source>
</reference>
<dbReference type="AlphaFoldDB" id="A0A978UA84"/>
<dbReference type="InterPro" id="IPR008991">
    <property type="entry name" value="Translation_prot_SH3-like_sf"/>
</dbReference>
<proteinExistence type="inferred from homology"/>
<gene>
    <name evidence="8" type="ORF">FEM48_ZijujMtG0004100</name>
</gene>
<dbReference type="GO" id="GO:0003735">
    <property type="term" value="F:structural constituent of ribosome"/>
    <property type="evidence" value="ECO:0007669"/>
    <property type="project" value="InterPro"/>
</dbReference>
<dbReference type="SMART" id="SM01382">
    <property type="entry name" value="Ribosomal_L2_C"/>
    <property type="match status" value="1"/>
</dbReference>
<dbReference type="InterPro" id="IPR022666">
    <property type="entry name" value="Ribosomal_uL2_RNA-bd_dom"/>
</dbReference>
<dbReference type="Gene3D" id="2.40.50.140">
    <property type="entry name" value="Nucleic acid-binding proteins"/>
    <property type="match status" value="1"/>
</dbReference>
<organism evidence="8 9">
    <name type="scientific">Ziziphus jujuba var. spinosa</name>
    <dbReference type="NCBI Taxonomy" id="714518"/>
    <lineage>
        <taxon>Eukaryota</taxon>
        <taxon>Viridiplantae</taxon>
        <taxon>Streptophyta</taxon>
        <taxon>Embryophyta</taxon>
        <taxon>Tracheophyta</taxon>
        <taxon>Spermatophyta</taxon>
        <taxon>Magnoliopsida</taxon>
        <taxon>eudicotyledons</taxon>
        <taxon>Gunneridae</taxon>
        <taxon>Pentapetalae</taxon>
        <taxon>rosids</taxon>
        <taxon>fabids</taxon>
        <taxon>Rosales</taxon>
        <taxon>Rhamnaceae</taxon>
        <taxon>Paliureae</taxon>
        <taxon>Ziziphus</taxon>
    </lineage>
</organism>
<dbReference type="Proteomes" id="UP000813462">
    <property type="component" value="Unassembled WGS sequence"/>
</dbReference>
<dbReference type="SUPFAM" id="SSF50249">
    <property type="entry name" value="Nucleic acid-binding proteins"/>
    <property type="match status" value="1"/>
</dbReference>
<dbReference type="Gene3D" id="2.30.30.30">
    <property type="match status" value="1"/>
</dbReference>
<dbReference type="EMBL" id="JAEACU010000014">
    <property type="protein sequence ID" value="KAH7511614.1"/>
    <property type="molecule type" value="Genomic_DNA"/>
</dbReference>
<dbReference type="Pfam" id="PF03947">
    <property type="entry name" value="Ribosomal_L2_C"/>
    <property type="match status" value="1"/>
</dbReference>
<dbReference type="PANTHER" id="PTHR13691">
    <property type="entry name" value="RIBOSOMAL PROTEIN L2"/>
    <property type="match status" value="1"/>
</dbReference>
<evidence type="ECO:0000313" key="8">
    <source>
        <dbReference type="EMBL" id="KAH7511614.1"/>
    </source>
</evidence>
<keyword evidence="5" id="KW-0687">Ribonucleoprotein</keyword>
<evidence type="ECO:0000313" key="9">
    <source>
        <dbReference type="Proteomes" id="UP000813462"/>
    </source>
</evidence>
<name>A0A978UA84_ZIZJJ</name>
<comment type="similarity">
    <text evidence="2">Belongs to the universal ribosomal protein uL2 family.</text>
</comment>
<dbReference type="InterPro" id="IPR002171">
    <property type="entry name" value="Ribosomal_uL2"/>
</dbReference>
<feature type="compositionally biased region" description="Low complexity" evidence="6">
    <location>
        <begin position="316"/>
        <end position="327"/>
    </location>
</feature>
<comment type="caution">
    <text evidence="8">The sequence shown here is derived from an EMBL/GenBank/DDBJ whole genome shotgun (WGS) entry which is preliminary data.</text>
</comment>
<evidence type="ECO:0000256" key="4">
    <source>
        <dbReference type="ARBA" id="ARBA00023128"/>
    </source>
</evidence>
<protein>
    <recommendedName>
        <fullName evidence="7">Large ribosomal subunit protein uL2 C-terminal domain-containing protein</fullName>
    </recommendedName>
</protein>
<dbReference type="SUPFAM" id="SSF50104">
    <property type="entry name" value="Translation proteins SH3-like domain"/>
    <property type="match status" value="1"/>
</dbReference>
<dbReference type="InterPro" id="IPR012340">
    <property type="entry name" value="NA-bd_OB-fold"/>
</dbReference>
<dbReference type="PANTHER" id="PTHR13691:SF72">
    <property type="entry name" value="EXPRESSED PROTEIN"/>
    <property type="match status" value="1"/>
</dbReference>
<evidence type="ECO:0000256" key="5">
    <source>
        <dbReference type="ARBA" id="ARBA00023274"/>
    </source>
</evidence>
<evidence type="ECO:0000256" key="3">
    <source>
        <dbReference type="ARBA" id="ARBA00022980"/>
    </source>
</evidence>
<comment type="subcellular location">
    <subcellularLocation>
        <location evidence="1">Mitochondrion</location>
    </subcellularLocation>
</comment>
<dbReference type="InterPro" id="IPR022669">
    <property type="entry name" value="Ribosomal_uL2_C"/>
</dbReference>
<evidence type="ECO:0000259" key="7">
    <source>
        <dbReference type="SMART" id="SM01382"/>
    </source>
</evidence>
<accession>A0A978UA84</accession>
<dbReference type="GO" id="GO:0005762">
    <property type="term" value="C:mitochondrial large ribosomal subunit"/>
    <property type="evidence" value="ECO:0007669"/>
    <property type="project" value="TreeGrafter"/>
</dbReference>
<dbReference type="InterPro" id="IPR014722">
    <property type="entry name" value="Rib_uL2_dom2"/>
</dbReference>
<keyword evidence="4 8" id="KW-0496">Mitochondrion</keyword>
<sequence length="775" mass="86133">MEQLDPSPFWTEKRKELLCQEMLNNRAKQRNFLSKSSTVTRKKELLTKGRESLLFRDLQNKSSYSCNGNYKVMRVPFSLSSLYSAAACFVRISVTALLKRSNDMFSPQSLLPTRFTPVYRSYYSKLPSSLARMTSSLTLTQQPSSNKPTPGCVTAVRTLFLIRYGKRKVKIGSVPGHGDMLDKGKGVRAVGMSELRSVEAGKDGCLAYLMSSIVLDWKLGGENGTRHKELQSLLVVHPLGERQEERFQPLKARVHPQKNCIGSRRVLGLGAIVGVNGPISLAEHFLQCAQAEMPLSMMDTGPCVKVASRQRIGADGPSAPRGPAEPGAPEDDDAEKERLRKKIRKAFVQLLREFFYRYCKGMGFCGSEMTFLLTESLELAEGNEASGSAGLTGEESFDCEGGRGASDGIVYKITVTFRSDLSLFLKPVVISLSKESMDESLRAYYGFSPDRSDLQRRIDLKRSTSSMGIVERIEYDPNRSSRIAPVRWIEGVQLRRQRECNEEVAPPRKILEPTGTTIRGLFSFSSPPGKVDQRKVACFSPGLMAAYVVSARNASLHLLASFQRGMPNAYYNDFLVLEANRQKLTLRVSLPAQEAKHSARRPGLGDPFAFATYCDPPRMPIHTKTLFTTAKKGRVEGGSQLAASWPRPLAYRYEILGQNYQIENCTPLADIRIGTWVHDIECHPGQGEKLARAAGTFPKIMKEPAPPTLSLRLVRLPSGVEKVIDSRCRATTGIVSNPNHSARKLRKAGTKPVVRRTPHCSWCFNESGGSSSWRR</sequence>
<evidence type="ECO:0000256" key="2">
    <source>
        <dbReference type="ARBA" id="ARBA00005636"/>
    </source>
</evidence>
<evidence type="ECO:0000256" key="6">
    <source>
        <dbReference type="SAM" id="MobiDB-lite"/>
    </source>
</evidence>
<keyword evidence="3" id="KW-0689">Ribosomal protein</keyword>
<geneLocation type="mitochondrion" evidence="8"/>